<keyword evidence="1" id="KW-0812">Transmembrane</keyword>
<dbReference type="AlphaFoldDB" id="A0A0W8FE64"/>
<gene>
    <name evidence="3" type="ORF">ASZ90_011376</name>
</gene>
<proteinExistence type="predicted"/>
<sequence length="149" mass="16373">MDPVGFILGVLQAVFGFILILFIPGYALTWALYPRQDELTFSARMAISLTLSLAAVILTVLFIDLVLGVDTTPLNIAISLLVLSGLAAGLWKAQVAYPEWAAKKRFGSRLAARLGLLKARIEPLRSALTVRKQGLLRFLLPAEEKHDDR</sequence>
<organism evidence="3">
    <name type="scientific">hydrocarbon metagenome</name>
    <dbReference type="NCBI Taxonomy" id="938273"/>
    <lineage>
        <taxon>unclassified sequences</taxon>
        <taxon>metagenomes</taxon>
        <taxon>ecological metagenomes</taxon>
    </lineage>
</organism>
<dbReference type="Pfam" id="PF07760">
    <property type="entry name" value="DUF1616"/>
    <property type="match status" value="1"/>
</dbReference>
<evidence type="ECO:0000313" key="3">
    <source>
        <dbReference type="EMBL" id="KUG18930.1"/>
    </source>
</evidence>
<keyword evidence="1" id="KW-0472">Membrane</keyword>
<accession>A0A0W8FE64</accession>
<dbReference type="InterPro" id="IPR011674">
    <property type="entry name" value="DUF1616"/>
</dbReference>
<evidence type="ECO:0000256" key="1">
    <source>
        <dbReference type="SAM" id="Phobius"/>
    </source>
</evidence>
<feature type="transmembrane region" description="Helical" evidence="1">
    <location>
        <begin position="6"/>
        <end position="33"/>
    </location>
</feature>
<dbReference type="EMBL" id="LNQE01001347">
    <property type="protein sequence ID" value="KUG18930.1"/>
    <property type="molecule type" value="Genomic_DNA"/>
</dbReference>
<feature type="transmembrane region" description="Helical" evidence="1">
    <location>
        <begin position="45"/>
        <end position="67"/>
    </location>
</feature>
<feature type="domain" description="DUF1616" evidence="2">
    <location>
        <begin position="10"/>
        <end position="95"/>
    </location>
</feature>
<name>A0A0W8FE64_9ZZZZ</name>
<protein>
    <recommendedName>
        <fullName evidence="2">DUF1616 domain-containing protein</fullName>
    </recommendedName>
</protein>
<evidence type="ECO:0000259" key="2">
    <source>
        <dbReference type="Pfam" id="PF07760"/>
    </source>
</evidence>
<comment type="caution">
    <text evidence="3">The sequence shown here is derived from an EMBL/GenBank/DDBJ whole genome shotgun (WGS) entry which is preliminary data.</text>
</comment>
<keyword evidence="1" id="KW-1133">Transmembrane helix</keyword>
<reference evidence="3" key="1">
    <citation type="journal article" date="2015" name="Proc. Natl. Acad. Sci. U.S.A.">
        <title>Networks of energetic and metabolic interactions define dynamics in microbial communities.</title>
        <authorList>
            <person name="Embree M."/>
            <person name="Liu J.K."/>
            <person name="Al-Bassam M.M."/>
            <person name="Zengler K."/>
        </authorList>
    </citation>
    <scope>NUCLEOTIDE SEQUENCE</scope>
</reference>
<feature type="transmembrane region" description="Helical" evidence="1">
    <location>
        <begin position="73"/>
        <end position="91"/>
    </location>
</feature>